<dbReference type="PRINTS" id="PR01038">
    <property type="entry name" value="TRNASYNTHARG"/>
</dbReference>
<comment type="similarity">
    <text evidence="1 9 10">Belongs to the class-I aminoacyl-tRNA synthetase family.</text>
</comment>
<accession>A0A7W7I3I5</accession>
<dbReference type="GO" id="GO:0004814">
    <property type="term" value="F:arginine-tRNA ligase activity"/>
    <property type="evidence" value="ECO:0007669"/>
    <property type="project" value="UniProtKB-UniRule"/>
</dbReference>
<dbReference type="SUPFAM" id="SSF52374">
    <property type="entry name" value="Nucleotidylyl transferase"/>
    <property type="match status" value="1"/>
</dbReference>
<proteinExistence type="inferred from homology"/>
<dbReference type="Gene3D" id="3.30.1360.70">
    <property type="entry name" value="Arginyl tRNA synthetase N-terminal domain"/>
    <property type="match status" value="1"/>
</dbReference>
<dbReference type="InterPro" id="IPR009080">
    <property type="entry name" value="tRNAsynth_Ia_anticodon-bd"/>
</dbReference>
<dbReference type="FunFam" id="3.40.50.620:FF:000116">
    <property type="entry name" value="Arginine--tRNA ligase"/>
    <property type="match status" value="1"/>
</dbReference>
<comment type="caution">
    <text evidence="13">The sequence shown here is derived from an EMBL/GenBank/DDBJ whole genome shotgun (WGS) entry which is preliminary data.</text>
</comment>
<evidence type="ECO:0000256" key="3">
    <source>
        <dbReference type="ARBA" id="ARBA00022598"/>
    </source>
</evidence>
<evidence type="ECO:0000313" key="14">
    <source>
        <dbReference type="Proteomes" id="UP000578112"/>
    </source>
</evidence>
<dbReference type="SUPFAM" id="SSF47323">
    <property type="entry name" value="Anticodon-binding domain of a subclass of class I aminoacyl-tRNA synthetases"/>
    <property type="match status" value="1"/>
</dbReference>
<keyword evidence="2 9" id="KW-0963">Cytoplasm</keyword>
<evidence type="ECO:0000259" key="11">
    <source>
        <dbReference type="SMART" id="SM00836"/>
    </source>
</evidence>
<dbReference type="PANTHER" id="PTHR11956">
    <property type="entry name" value="ARGINYL-TRNA SYNTHETASE"/>
    <property type="match status" value="1"/>
</dbReference>
<dbReference type="Proteomes" id="UP000578112">
    <property type="component" value="Unassembled WGS sequence"/>
</dbReference>
<evidence type="ECO:0000256" key="6">
    <source>
        <dbReference type="ARBA" id="ARBA00022917"/>
    </source>
</evidence>
<dbReference type="CDD" id="cd07956">
    <property type="entry name" value="Anticodon_Ia_Arg"/>
    <property type="match status" value="1"/>
</dbReference>
<dbReference type="InterPro" id="IPR036695">
    <property type="entry name" value="Arg-tRNA-synth_N_sf"/>
</dbReference>
<protein>
    <recommendedName>
        <fullName evidence="9">Arginine--tRNA ligase</fullName>
        <ecNumber evidence="9">6.1.1.19</ecNumber>
    </recommendedName>
    <alternativeName>
        <fullName evidence="9">Arginyl-tRNA synthetase</fullName>
        <shortName evidence="9">ArgRS</shortName>
    </alternativeName>
</protein>
<dbReference type="EMBL" id="JACHNH010000001">
    <property type="protein sequence ID" value="MBB4765749.1"/>
    <property type="molecule type" value="Genomic_DNA"/>
</dbReference>
<dbReference type="GO" id="GO:0005524">
    <property type="term" value="F:ATP binding"/>
    <property type="evidence" value="ECO:0007669"/>
    <property type="project" value="UniProtKB-UniRule"/>
</dbReference>
<dbReference type="GO" id="GO:0006420">
    <property type="term" value="P:arginyl-tRNA aminoacylation"/>
    <property type="evidence" value="ECO:0007669"/>
    <property type="project" value="UniProtKB-UniRule"/>
</dbReference>
<keyword evidence="3 9" id="KW-0436">Ligase</keyword>
<feature type="domain" description="Arginyl tRNA synthetase N-terminal" evidence="12">
    <location>
        <begin position="1"/>
        <end position="82"/>
    </location>
</feature>
<evidence type="ECO:0000259" key="12">
    <source>
        <dbReference type="SMART" id="SM01016"/>
    </source>
</evidence>
<dbReference type="Gene3D" id="3.40.50.620">
    <property type="entry name" value="HUPs"/>
    <property type="match status" value="1"/>
</dbReference>
<evidence type="ECO:0000256" key="5">
    <source>
        <dbReference type="ARBA" id="ARBA00022840"/>
    </source>
</evidence>
<keyword evidence="5 9" id="KW-0067">ATP-binding</keyword>
<feature type="short sequence motif" description="'HIGH' region" evidence="9">
    <location>
        <begin position="118"/>
        <end position="128"/>
    </location>
</feature>
<reference evidence="13 14" key="1">
    <citation type="submission" date="2020-08" db="EMBL/GenBank/DDBJ databases">
        <title>Sequencing the genomes of 1000 actinobacteria strains.</title>
        <authorList>
            <person name="Klenk H.-P."/>
        </authorList>
    </citation>
    <scope>NUCLEOTIDE SEQUENCE [LARGE SCALE GENOMIC DNA]</scope>
    <source>
        <strain evidence="13 14">DSM 43149</strain>
    </source>
</reference>
<sequence>MNLEALLASRLGAAFSQVAGATVDPAVRRSRHADFQSGAALPLARRLDRAPRDLAGEVLARADLAGVATAEVSGPGFLNLRLADEAIAAAANEVAADPRLGVPAGARPERIVVDYSSPNIAKELTIGHLRSTVIGDAAARLLEWLGHDVVRANHLGDWGTAFGLLIEHLGTGDAAGIGDLTAFYQAARLRFDTDEEFRTRARLRVVALQAGDEPTLRQWRHLVAESQRYLLLAYDRMDVTLGREHFIGESFYNDRLESVVAELADKGLLVESEGALCAFPPGRTGRTGDPLPLIVRKSDGGFGYAATDLAALRYRVRELGATRLLYVVGAPQRTHFEMVFAVAAAAGWLPDGVTAEHAGFGSILGTDGRMFRSRSGESVRLAAVVDEAIARTSALAPEPEVARAVGIGAIKYADLSGDRMSDYVFDWDRMLALTGNTGPYQQYAYARIQAILRKAGDFEGRIRLGAAAERALALELLGFAPVVEQAARSLEFHRLAGHLYGTAQAFSAFYESCPVLSAPPGVRESRLALCALTARTLRRGLDLLGISTPERM</sequence>
<evidence type="ECO:0000256" key="9">
    <source>
        <dbReference type="HAMAP-Rule" id="MF_00123"/>
    </source>
</evidence>
<keyword evidence="14" id="KW-1185">Reference proteome</keyword>
<gene>
    <name evidence="9" type="primary">argS</name>
    <name evidence="13" type="ORF">BJ971_006305</name>
</gene>
<dbReference type="RefSeq" id="WP_184996764.1">
    <property type="nucleotide sequence ID" value="NZ_BOMK01000021.1"/>
</dbReference>
<comment type="subunit">
    <text evidence="9">Monomer.</text>
</comment>
<evidence type="ECO:0000256" key="2">
    <source>
        <dbReference type="ARBA" id="ARBA00022490"/>
    </source>
</evidence>
<dbReference type="SMART" id="SM00836">
    <property type="entry name" value="DALR_1"/>
    <property type="match status" value="1"/>
</dbReference>
<dbReference type="SUPFAM" id="SSF55190">
    <property type="entry name" value="Arginyl-tRNA synthetase (ArgRS), N-terminal 'additional' domain"/>
    <property type="match status" value="1"/>
</dbReference>
<evidence type="ECO:0000256" key="8">
    <source>
        <dbReference type="ARBA" id="ARBA00049339"/>
    </source>
</evidence>
<dbReference type="CDD" id="cd00671">
    <property type="entry name" value="ArgRS_core"/>
    <property type="match status" value="1"/>
</dbReference>
<dbReference type="NCBIfam" id="TIGR00456">
    <property type="entry name" value="argS"/>
    <property type="match status" value="1"/>
</dbReference>
<evidence type="ECO:0000313" key="13">
    <source>
        <dbReference type="EMBL" id="MBB4765749.1"/>
    </source>
</evidence>
<dbReference type="SMART" id="SM01016">
    <property type="entry name" value="Arg_tRNA_synt_N"/>
    <property type="match status" value="1"/>
</dbReference>
<dbReference type="InterPro" id="IPR014729">
    <property type="entry name" value="Rossmann-like_a/b/a_fold"/>
</dbReference>
<comment type="catalytic activity">
    <reaction evidence="8 9">
        <text>tRNA(Arg) + L-arginine + ATP = L-arginyl-tRNA(Arg) + AMP + diphosphate</text>
        <dbReference type="Rhea" id="RHEA:20301"/>
        <dbReference type="Rhea" id="RHEA-COMP:9658"/>
        <dbReference type="Rhea" id="RHEA-COMP:9673"/>
        <dbReference type="ChEBI" id="CHEBI:30616"/>
        <dbReference type="ChEBI" id="CHEBI:32682"/>
        <dbReference type="ChEBI" id="CHEBI:33019"/>
        <dbReference type="ChEBI" id="CHEBI:78442"/>
        <dbReference type="ChEBI" id="CHEBI:78513"/>
        <dbReference type="ChEBI" id="CHEBI:456215"/>
        <dbReference type="EC" id="6.1.1.19"/>
    </reaction>
</comment>
<dbReference type="Gene3D" id="1.10.730.10">
    <property type="entry name" value="Isoleucyl-tRNA Synthetase, Domain 1"/>
    <property type="match status" value="1"/>
</dbReference>
<feature type="domain" description="DALR anticodon binding" evidence="11">
    <location>
        <begin position="442"/>
        <end position="552"/>
    </location>
</feature>
<dbReference type="PANTHER" id="PTHR11956:SF5">
    <property type="entry name" value="ARGININE--TRNA LIGASE, CYTOPLASMIC"/>
    <property type="match status" value="1"/>
</dbReference>
<dbReference type="InterPro" id="IPR005148">
    <property type="entry name" value="Arg-tRNA-synth_N"/>
</dbReference>
<dbReference type="InterPro" id="IPR008909">
    <property type="entry name" value="DALR_anticod-bd"/>
</dbReference>
<dbReference type="Pfam" id="PF05746">
    <property type="entry name" value="DALR_1"/>
    <property type="match status" value="1"/>
</dbReference>
<dbReference type="InterPro" id="IPR001412">
    <property type="entry name" value="aa-tRNA-synth_I_CS"/>
</dbReference>
<evidence type="ECO:0000256" key="7">
    <source>
        <dbReference type="ARBA" id="ARBA00023146"/>
    </source>
</evidence>
<dbReference type="EC" id="6.1.1.19" evidence="9"/>
<comment type="subcellular location">
    <subcellularLocation>
        <location evidence="9">Cytoplasm</location>
    </subcellularLocation>
</comment>
<keyword evidence="4 9" id="KW-0547">Nucleotide-binding</keyword>
<evidence type="ECO:0000256" key="10">
    <source>
        <dbReference type="RuleBase" id="RU363038"/>
    </source>
</evidence>
<dbReference type="InterPro" id="IPR001278">
    <property type="entry name" value="Arg-tRNA-ligase"/>
</dbReference>
<keyword evidence="6 9" id="KW-0648">Protein biosynthesis</keyword>
<dbReference type="HAMAP" id="MF_00123">
    <property type="entry name" value="Arg_tRNA_synth"/>
    <property type="match status" value="1"/>
</dbReference>
<keyword evidence="7 9" id="KW-0030">Aminoacyl-tRNA synthetase</keyword>
<dbReference type="Pfam" id="PF03485">
    <property type="entry name" value="Arg_tRNA_synt_N"/>
    <property type="match status" value="1"/>
</dbReference>
<name>A0A7W7I3I5_9ACTN</name>
<evidence type="ECO:0000256" key="4">
    <source>
        <dbReference type="ARBA" id="ARBA00022741"/>
    </source>
</evidence>
<dbReference type="AlphaFoldDB" id="A0A7W7I3I5"/>
<dbReference type="PROSITE" id="PS00178">
    <property type="entry name" value="AA_TRNA_LIGASE_I"/>
    <property type="match status" value="1"/>
</dbReference>
<dbReference type="Pfam" id="PF00750">
    <property type="entry name" value="tRNA-synt_1d"/>
    <property type="match status" value="1"/>
</dbReference>
<dbReference type="GO" id="GO:0005737">
    <property type="term" value="C:cytoplasm"/>
    <property type="evidence" value="ECO:0007669"/>
    <property type="project" value="UniProtKB-SubCell"/>
</dbReference>
<dbReference type="InterPro" id="IPR035684">
    <property type="entry name" value="ArgRS_core"/>
</dbReference>
<organism evidence="13 14">
    <name type="scientific">Actinoplanes digitatis</name>
    <dbReference type="NCBI Taxonomy" id="1868"/>
    <lineage>
        <taxon>Bacteria</taxon>
        <taxon>Bacillati</taxon>
        <taxon>Actinomycetota</taxon>
        <taxon>Actinomycetes</taxon>
        <taxon>Micromonosporales</taxon>
        <taxon>Micromonosporaceae</taxon>
        <taxon>Actinoplanes</taxon>
    </lineage>
</organism>
<evidence type="ECO:0000256" key="1">
    <source>
        <dbReference type="ARBA" id="ARBA00005594"/>
    </source>
</evidence>